<dbReference type="Pfam" id="PF01607">
    <property type="entry name" value="CBM_14"/>
    <property type="match status" value="1"/>
</dbReference>
<feature type="region of interest" description="Disordered" evidence="1">
    <location>
        <begin position="188"/>
        <end position="240"/>
    </location>
</feature>
<dbReference type="AlphaFoldDB" id="A0A087UKW7"/>
<dbReference type="PANTHER" id="PTHR22933">
    <property type="entry name" value="FI18007P1-RELATED"/>
    <property type="match status" value="1"/>
</dbReference>
<feature type="compositionally biased region" description="Basic and acidic residues" evidence="1">
    <location>
        <begin position="134"/>
        <end position="148"/>
    </location>
</feature>
<dbReference type="GO" id="GO:0005576">
    <property type="term" value="C:extracellular region"/>
    <property type="evidence" value="ECO:0007669"/>
    <property type="project" value="InterPro"/>
</dbReference>
<evidence type="ECO:0000313" key="3">
    <source>
        <dbReference type="EMBL" id="KFM78006.1"/>
    </source>
</evidence>
<feature type="compositionally biased region" description="Basic and acidic residues" evidence="1">
    <location>
        <begin position="110"/>
        <end position="119"/>
    </location>
</feature>
<dbReference type="PANTHER" id="PTHR22933:SF31">
    <property type="entry name" value="FI18007P1"/>
    <property type="match status" value="1"/>
</dbReference>
<organism evidence="3 4">
    <name type="scientific">Stegodyphus mimosarum</name>
    <name type="common">African social velvet spider</name>
    <dbReference type="NCBI Taxonomy" id="407821"/>
    <lineage>
        <taxon>Eukaryota</taxon>
        <taxon>Metazoa</taxon>
        <taxon>Ecdysozoa</taxon>
        <taxon>Arthropoda</taxon>
        <taxon>Chelicerata</taxon>
        <taxon>Arachnida</taxon>
        <taxon>Araneae</taxon>
        <taxon>Araneomorphae</taxon>
        <taxon>Entelegynae</taxon>
        <taxon>Eresoidea</taxon>
        <taxon>Eresidae</taxon>
        <taxon>Stegodyphus</taxon>
    </lineage>
</organism>
<accession>A0A087UKW7</accession>
<feature type="non-terminal residue" evidence="3">
    <location>
        <position position="300"/>
    </location>
</feature>
<protein>
    <recommendedName>
        <fullName evidence="2">Chitin-binding type-2 domain-containing protein</fullName>
    </recommendedName>
</protein>
<dbReference type="STRING" id="407821.A0A087UKW7"/>
<dbReference type="Proteomes" id="UP000054359">
    <property type="component" value="Unassembled WGS sequence"/>
</dbReference>
<gene>
    <name evidence="3" type="ORF">X975_23363</name>
</gene>
<evidence type="ECO:0000259" key="2">
    <source>
        <dbReference type="PROSITE" id="PS50940"/>
    </source>
</evidence>
<sequence>MCQATGEKHSFLCPNTTVFNQKLLVCDWYSKVKCEKSELFYSINDHIYQQKSSNNEMTSARHPDKNSWNWKLRQIEAEAEKTFSANKGKLSKEEDLQTDDANVQTSPYLEHADLNHNKTTDSPPKRTQYNSSVRKSENKDYGIREATRKYNKPSKNRGNKDNLGKEKPLKSRGYDYHKEDEYVYLHKKAEPENSADKLSTGKPNSDANEHRTIKNSWDEKELQKTTESELKSTPESIKSTYDDVSTEYLNSAIENPTFQSEISFHSKDDFKSNDQKYPSAISKQVNNPQKEKNDIILLHK</sequence>
<feature type="domain" description="Chitin-binding type-2" evidence="2">
    <location>
        <begin position="1"/>
        <end position="36"/>
    </location>
</feature>
<dbReference type="InterPro" id="IPR036508">
    <property type="entry name" value="Chitin-bd_dom_sf"/>
</dbReference>
<feature type="compositionally biased region" description="Basic and acidic residues" evidence="1">
    <location>
        <begin position="207"/>
        <end position="232"/>
    </location>
</feature>
<dbReference type="SUPFAM" id="SSF57625">
    <property type="entry name" value="Invertebrate chitin-binding proteins"/>
    <property type="match status" value="1"/>
</dbReference>
<feature type="compositionally biased region" description="Polar residues" evidence="1">
    <location>
        <begin position="120"/>
        <end position="133"/>
    </location>
</feature>
<reference evidence="3 4" key="1">
    <citation type="submission" date="2013-11" db="EMBL/GenBank/DDBJ databases">
        <title>Genome sequencing of Stegodyphus mimosarum.</title>
        <authorList>
            <person name="Bechsgaard J."/>
        </authorList>
    </citation>
    <scope>NUCLEOTIDE SEQUENCE [LARGE SCALE GENOMIC DNA]</scope>
</reference>
<feature type="region of interest" description="Disordered" evidence="1">
    <location>
        <begin position="105"/>
        <end position="174"/>
    </location>
</feature>
<dbReference type="OrthoDB" id="6513720at2759"/>
<evidence type="ECO:0000256" key="1">
    <source>
        <dbReference type="SAM" id="MobiDB-lite"/>
    </source>
</evidence>
<name>A0A087UKW7_STEMI</name>
<dbReference type="Gene3D" id="2.170.140.10">
    <property type="entry name" value="Chitin binding domain"/>
    <property type="match status" value="1"/>
</dbReference>
<dbReference type="PROSITE" id="PS50940">
    <property type="entry name" value="CHIT_BIND_II"/>
    <property type="match status" value="1"/>
</dbReference>
<dbReference type="InterPro" id="IPR052976">
    <property type="entry name" value="Scoloptoxin-like"/>
</dbReference>
<feature type="region of interest" description="Disordered" evidence="1">
    <location>
        <begin position="265"/>
        <end position="300"/>
    </location>
</feature>
<dbReference type="InterPro" id="IPR002557">
    <property type="entry name" value="Chitin-bd_dom"/>
</dbReference>
<evidence type="ECO:0000313" key="4">
    <source>
        <dbReference type="Proteomes" id="UP000054359"/>
    </source>
</evidence>
<dbReference type="GO" id="GO:0008061">
    <property type="term" value="F:chitin binding"/>
    <property type="evidence" value="ECO:0007669"/>
    <property type="project" value="InterPro"/>
</dbReference>
<feature type="compositionally biased region" description="Basic and acidic residues" evidence="1">
    <location>
        <begin position="158"/>
        <end position="174"/>
    </location>
</feature>
<proteinExistence type="predicted"/>
<feature type="compositionally biased region" description="Basic and acidic residues" evidence="1">
    <location>
        <begin position="265"/>
        <end position="274"/>
    </location>
</feature>
<keyword evidence="4" id="KW-1185">Reference proteome</keyword>
<dbReference type="EMBL" id="KK120301">
    <property type="protein sequence ID" value="KFM78006.1"/>
    <property type="molecule type" value="Genomic_DNA"/>
</dbReference>